<proteinExistence type="predicted"/>
<dbReference type="AlphaFoldDB" id="A0A0H5QJL0"/>
<protein>
    <submittedName>
        <fullName evidence="1">Uncharacterized protein</fullName>
    </submittedName>
</protein>
<evidence type="ECO:0000313" key="1">
    <source>
        <dbReference type="EMBL" id="CRZ01516.1"/>
    </source>
</evidence>
<reference evidence="1" key="1">
    <citation type="submission" date="2015-04" db="EMBL/GenBank/DDBJ databases">
        <title>The genome sequence of the plant pathogenic Rhizarian Plasmodiophora brassicae reveals insights in its biotrophic life cycle and the origin of chitin synthesis.</title>
        <authorList>
            <person name="Schwelm A."/>
            <person name="Fogelqvist J."/>
            <person name="Knaust A."/>
            <person name="Julke S."/>
            <person name="Lilja T."/>
            <person name="Dhandapani V."/>
            <person name="Bonilla-Rosso G."/>
            <person name="Karlsson M."/>
            <person name="Shevchenko A."/>
            <person name="Choi S.R."/>
            <person name="Kim H.G."/>
            <person name="Park J.Y."/>
            <person name="Lim Y.P."/>
            <person name="Ludwig-Muller J."/>
            <person name="Dixelius C."/>
        </authorList>
    </citation>
    <scope>NUCLEOTIDE SEQUENCE</scope>
    <source>
        <tissue evidence="1">Potato root galls</tissue>
    </source>
</reference>
<dbReference type="EMBL" id="HACM01001074">
    <property type="protein sequence ID" value="CRZ01516.1"/>
    <property type="molecule type" value="Transcribed_RNA"/>
</dbReference>
<accession>A0A0H5QJL0</accession>
<organism evidence="1">
    <name type="scientific">Spongospora subterranea</name>
    <dbReference type="NCBI Taxonomy" id="70186"/>
    <lineage>
        <taxon>Eukaryota</taxon>
        <taxon>Sar</taxon>
        <taxon>Rhizaria</taxon>
        <taxon>Endomyxa</taxon>
        <taxon>Phytomyxea</taxon>
        <taxon>Plasmodiophorida</taxon>
        <taxon>Plasmodiophoridae</taxon>
        <taxon>Spongospora</taxon>
    </lineage>
</organism>
<feature type="non-terminal residue" evidence="1">
    <location>
        <position position="203"/>
    </location>
</feature>
<sequence length="203" mass="23552">MCRSFRNELSKSFGMCACCSARISCRNWVKTILGLQVCLRDQMVLAPARDRHYAVRRRSSRHLVPNSCPNESTIAIEDRDPKIGPFPIKRVVGLLSVEGTPPSKINPHHVERPPTLLVFCRQRPFPDSTLTGDRYLSSWYYRSEFSIYRLEFYTRAIRYWEPCGCIISPLLRKSNKINFGSDIHNAFVRESKRLGWDCTYRSS</sequence>
<name>A0A0H5QJL0_9EUKA</name>